<dbReference type="EMBL" id="OUNR01000017">
    <property type="protein sequence ID" value="SPP65742.1"/>
    <property type="molecule type" value="Genomic_DNA"/>
</dbReference>
<evidence type="ECO:0000313" key="2">
    <source>
        <dbReference type="Proteomes" id="UP000248168"/>
    </source>
</evidence>
<sequence>MLRLSARSTAGESLIVGVLLGITAAAVDVAVCTDCLLVMTIVSWMWESTQASQLT</sequence>
<dbReference type="AlphaFoldDB" id="A0A330L7T7"/>
<name>A0A330L7T7_9BACT</name>
<accession>A0A330L7T7</accession>
<dbReference type="InParanoid" id="A0A330L7T7"/>
<gene>
    <name evidence="1" type="ORF">NITLEN_40215</name>
</gene>
<reference evidence="2" key="1">
    <citation type="submission" date="2018-04" db="EMBL/GenBank/DDBJ databases">
        <authorList>
            <person name="Lucker S."/>
            <person name="Sakoula D."/>
        </authorList>
    </citation>
    <scope>NUCLEOTIDE SEQUENCE [LARGE SCALE GENOMIC DNA]</scope>
</reference>
<dbReference type="Proteomes" id="UP000248168">
    <property type="component" value="Unassembled WGS sequence"/>
</dbReference>
<keyword evidence="2" id="KW-1185">Reference proteome</keyword>
<organism evidence="1 2">
    <name type="scientific">Nitrospira lenta</name>
    <dbReference type="NCBI Taxonomy" id="1436998"/>
    <lineage>
        <taxon>Bacteria</taxon>
        <taxon>Pseudomonadati</taxon>
        <taxon>Nitrospirota</taxon>
        <taxon>Nitrospiria</taxon>
        <taxon>Nitrospirales</taxon>
        <taxon>Nitrospiraceae</taxon>
        <taxon>Nitrospira</taxon>
    </lineage>
</organism>
<proteinExistence type="predicted"/>
<protein>
    <submittedName>
        <fullName evidence="1">Uncharacterized protein</fullName>
    </submittedName>
</protein>
<evidence type="ECO:0000313" key="1">
    <source>
        <dbReference type="EMBL" id="SPP65742.1"/>
    </source>
</evidence>